<keyword evidence="1" id="KW-0436">Ligase</keyword>
<dbReference type="InterPro" id="IPR020845">
    <property type="entry name" value="AMP-binding_CS"/>
</dbReference>
<dbReference type="EC" id="6.2.1.3" evidence="3"/>
<keyword evidence="2" id="KW-0276">Fatty acid metabolism</keyword>
<sequence>MAKNTSNSDSYKPSIQNYSYTLEGNIHVNPSFKDCVLPNILGDGSTCVHDLFKQAMELGGDRPFLGTHSTPSAPYVWRSFKEVYASVKKFGSGLRTFQTISSRPFCCIGVYGKNRPEWLITQYACFSYKLVTVPLFDTLGEEALLYICNQAELSVVVCDTAAQALKLLSLAETVPFVKHLIIMNNNDDLSALKEKAGEAIQVLTFEDVIALGEKTPLETMPSNPDDLALVCYTSGTTGLPKGVVVSNRMMLASLNNNILNSGKGHLFVVRNTKQLGHIIRSEVESRFIVVQNRTKKVVLMAERSVFTEILFCYNRSDIVMFWSLPNKLAKTFGAIEPPLFLKITKVVRVTREI</sequence>
<evidence type="ECO:0000259" key="4">
    <source>
        <dbReference type="Pfam" id="PF00501"/>
    </source>
</evidence>
<dbReference type="PANTHER" id="PTHR43272">
    <property type="entry name" value="LONG-CHAIN-FATTY-ACID--COA LIGASE"/>
    <property type="match status" value="1"/>
</dbReference>
<dbReference type="PROSITE" id="PS00455">
    <property type="entry name" value="AMP_BINDING"/>
    <property type="match status" value="1"/>
</dbReference>
<dbReference type="Pfam" id="PF00501">
    <property type="entry name" value="AMP-binding"/>
    <property type="match status" value="1"/>
</dbReference>
<dbReference type="GO" id="GO:0016020">
    <property type="term" value="C:membrane"/>
    <property type="evidence" value="ECO:0007669"/>
    <property type="project" value="TreeGrafter"/>
</dbReference>
<evidence type="ECO:0000256" key="2">
    <source>
        <dbReference type="ARBA" id="ARBA00022832"/>
    </source>
</evidence>
<dbReference type="SUPFAM" id="SSF56801">
    <property type="entry name" value="Acetyl-CoA synthetase-like"/>
    <property type="match status" value="1"/>
</dbReference>
<evidence type="ECO:0000313" key="5">
    <source>
        <dbReference type="WBParaSite" id="MCU_001881-RA"/>
    </source>
</evidence>
<accession>A0A5K3ENB2</accession>
<dbReference type="WBParaSite" id="MCU_001881-RA">
    <property type="protein sequence ID" value="MCU_001881-RA"/>
    <property type="gene ID" value="MCU_001881"/>
</dbReference>
<proteinExistence type="predicted"/>
<dbReference type="GO" id="GO:0005783">
    <property type="term" value="C:endoplasmic reticulum"/>
    <property type="evidence" value="ECO:0007669"/>
    <property type="project" value="TreeGrafter"/>
</dbReference>
<dbReference type="PANTHER" id="PTHR43272:SF107">
    <property type="entry name" value="LONG-CHAIN-FATTY-ACID--COA LIGASE 5"/>
    <property type="match status" value="1"/>
</dbReference>
<organism evidence="5">
    <name type="scientific">Mesocestoides corti</name>
    <name type="common">Flatworm</name>
    <dbReference type="NCBI Taxonomy" id="53468"/>
    <lineage>
        <taxon>Eukaryota</taxon>
        <taxon>Metazoa</taxon>
        <taxon>Spiralia</taxon>
        <taxon>Lophotrochozoa</taxon>
        <taxon>Platyhelminthes</taxon>
        <taxon>Cestoda</taxon>
        <taxon>Eucestoda</taxon>
        <taxon>Cyclophyllidea</taxon>
        <taxon>Mesocestoididae</taxon>
        <taxon>Mesocestoides</taxon>
    </lineage>
</organism>
<dbReference type="InterPro" id="IPR000873">
    <property type="entry name" value="AMP-dep_synth/lig_dom"/>
</dbReference>
<dbReference type="AlphaFoldDB" id="A0A5K3ENB2"/>
<evidence type="ECO:0000256" key="3">
    <source>
        <dbReference type="ARBA" id="ARBA00026121"/>
    </source>
</evidence>
<feature type="domain" description="AMP-dependent synthetase/ligase" evidence="4">
    <location>
        <begin position="61"/>
        <end position="256"/>
    </location>
</feature>
<name>A0A5K3ENB2_MESCO</name>
<dbReference type="InterPro" id="IPR042099">
    <property type="entry name" value="ANL_N_sf"/>
</dbReference>
<reference evidence="5" key="1">
    <citation type="submission" date="2019-11" db="UniProtKB">
        <authorList>
            <consortium name="WormBaseParasite"/>
        </authorList>
    </citation>
    <scope>IDENTIFICATION</scope>
</reference>
<evidence type="ECO:0000256" key="1">
    <source>
        <dbReference type="ARBA" id="ARBA00022598"/>
    </source>
</evidence>
<dbReference type="Gene3D" id="3.40.50.12780">
    <property type="entry name" value="N-terminal domain of ligase-like"/>
    <property type="match status" value="1"/>
</dbReference>
<keyword evidence="2" id="KW-0443">Lipid metabolism</keyword>
<dbReference type="GO" id="GO:0004467">
    <property type="term" value="F:long-chain fatty acid-CoA ligase activity"/>
    <property type="evidence" value="ECO:0007669"/>
    <property type="project" value="UniProtKB-EC"/>
</dbReference>
<protein>
    <recommendedName>
        <fullName evidence="3">long-chain-fatty-acid--CoA ligase</fullName>
        <ecNumber evidence="3">6.2.1.3</ecNumber>
    </recommendedName>
</protein>